<dbReference type="NCBIfam" id="NF003276">
    <property type="entry name" value="PRK04266.1-2"/>
    <property type="match status" value="1"/>
</dbReference>
<dbReference type="CDD" id="cd19941">
    <property type="entry name" value="TIL"/>
    <property type="match status" value="6"/>
</dbReference>
<dbReference type="Pfam" id="PF12714">
    <property type="entry name" value="TILa"/>
    <property type="match status" value="5"/>
</dbReference>
<sequence length="4048" mass="432013">WTQEAAADPKNAGGKEFLTAFLQNYQAGYGKANLQLFISSVSESTATVSILCQADNTSQTVTVRPGESVTVNISAEAEMMGSNTFQRAVEIHSDQLISVQALNAKPSSADLTLLQPVSALGTEYFVVTPTDISTRNVKEFAVLAGSAGAEVSVNLKGAVTFKGKSYSAGQVLKVTLRPYEAVQLQSKADLSGSKVTASNPVVVFSGHNCAQKHTKCDFVMEQLLPTAAWGTNYVVPSLASQSKYDLVYVVASRTTKLTYNEGGKTGSRVLQMGDVAEFQIKPTQPLALSADVGIQVVLFGTGAVRNDVTYDPYLILIPDVAAYCPSYVIKSIPDSEGLALVVVQTNDTGGLTMDGHTLGADLKWLAVPDSPFSYAEVDLNTSQSIHTAEATTNFGLLTFGLAQAVGYGTAATCGRIGRSAADPCQGVRCAAGQRCQATGTKTSCVAESTAVCQAQGDPHYTTFDGRRYDMMGTCSYTMAELCGKDESLPAFSVEAKNEHRSNRLVSYVGFVTVRAYSHSVSLARGEVGFARIDNQRSRLPVSLSEGRLRVYQSGTRAVVELDFGLVVSYDWDCRLTVSLPERFRDQVCGLCGNYNGNSTDDFLTPDWEQVSDVMEFANSWKLDDGDYLCDDGCQENCPSCTPGQAQHYEGHRVCGMLTVSDGPFAACHETLDPRPFLEDCVYDMCVTGGERTTLCRSLSAYAQACVELGIAVGDWRSPANCPMSCPANSSYQLCGPACPATCNSEAAPANCSGRPCVEGCVCLPGFVSSGGACVPASSCGCTYEGRPLAPGQAVWADDQCRQRCTCDGATQKVSCQSTQGCPAGEQCQVQNGLQDCYPTSFGSCQASGDPHYVSFDGRRFDFMGTCMYLLVGSCGQNAALPAFRVLVENEHRGSQTVSYTRAVRVEAYGVEVAVRREYPGQVLVDGILYYLPFQAADGQVQVFRQGQDAVVRTDFGLTVTYNWNALVTVKVPSSYANALCGLCGNFNGDPADDLALRGGGQAANALDFGNSWQEEPSPANCGASEPGDCPKLDSLVTQQVQSKKECGILADPSGPFRECHSKLDPQGAVRDCVYDLCLLPGQTELLCEALASYADACQAAGATVQPWRTEEFCPLGCPPHSHYEACSHGCPLSCGDLPVPGGCGSECYEGCVCDDGFALSGESCVPLASCGCVHQGAYYPTGQSFYPGPGCESLCHCQEGGLVSCEPASCGPQEACQPSNGVLACVAVGSVTCQASGDPHYTTFDGQRFDFMGTCVYVLAQTCSARPGLPQFTVLQENVAWGNGQVSVTKAITVQVANYTLRLEQNQWKVTVNGVDQKLPVELAEGQVRAYQHGSDVVIETDFGLRVAYDMMYYVRVTVPGNYYQQMCGLCGDYDGDPKDDFQKPDGSQAANPNEFGHSWEQAVPGSPCAAPPECEECKCSPEQEEQYQKEQFCGILTSTTGPLAACHKLVAPQGPLEECVFDLCLGGGNLSILCSNIHAYVSACQAAGGQVGPWRNESFCPMECPPNSHYKLCADTCSLGCSALSAPLKCPELCAEGCECDPDFLYNGQTCVPIQECGCYYKGAYYAPEETVLIDDCQQQCVCHAGEGMACQNHTCAAEEVCEPQAGVLSCISSSGPKDPCQDVTCQPQETCKVENGQGVCVPISEVTCWLWGDPHYHSFDGWAFDFQGTCNYVLATTVCQGVSSENLNHFTITTKNENRGNPAVSYVKLVTVNTLETNISIHKDEIGKVRVNGVLTTLPVSVAGGRISVTHGASKAVLMTDFGLQVTYDWNWQVEVKLPSSYSEAVCGLCGNMDKNPSNDQVFPNGTVAPSIPTWGGSWRVPGWDPFCWDECKGSCPTCPEEKLEEYEGPGFCGPLAPNATGPFASCHAHVPPESFFTGCVLDVCLGGGTQDILCQALASYAAACQAAGITIEDWRTQAGCEISCPDNSHYELCGTPCPASCPPPEPSPTPAVCKGPCVEGCQCNEGFVLSGERCVPLDGGCGCWANGTYYEAGSEFWTDATCSQQCHCGPEGGSLVCKPVSCGLGEQCTLLPSGQHGCQPVSTAECQAWGDPHYTTLDGHRFDFQGTCEYLLSGPCPEPPKGTENFTVTVVNEHRGSQAVSYTRSVTLHIYNHSLTLSARWPQKLQVDGELVALPFQMDSGLHAYLSGADVVVTTAFGLSLTFDGDSFVRLRVPAAYAGALCGLCGNYNKDPADDLTAVGGKPEGWQVGGEPGCGECVPGPCPPPCTSEEQEAFGGPNACGVISAPDGPLAPCHSLIPPAQYFEACLLDACQAQGHPGGLCPAVAAYVAACQAAGAQLEEWRKPDFCPLQCPANSHYELCGDSCPVSCPSLSAPEGCESTCREGCVCDAGFVLSGDTCVPVSQCGCLHDGRYYPLGAAFYPGPECERRCECGPGGQVSCQEGEDCGPYEECRIEDGIQACHPTGCGRCLASGGIHYVTLDGRVYDLHGSCSYVLAEVCERKPGDEEFSIVLEKNNASSGESQRLRVTVADQVVSLAQGPQVTVNGEAVALPVSVDHVRVTAEGRNMILQTTKGLRLLFDGDAHVLISIPSSYHGRICGLCGNFNGNWSDDFVLPTGSVASSVEAFGTAWRDPDSSQEGCSEGCGSQGCPVCLAEETKAYEDNKACGQLQDPHGPFAACHEVLKPSEYFRQCVYDMCAQKGDKAVLCRSLAAYTAACQASGSSVKPWRTDSFCPLECPAHSHYSICTHSCQGSCAALSGLTGCTTRCFEGCECDDRFLLSQGVCIPARDCGCIYNGQYLPTNSSLLTSDCSERCSCSSSTGLTCEAAGCPAGHVCEVQEGSRDCRIAQGVCTVSLGANITTFDGANSIFGSPGVYEISSRCPALRPTIPWYRVVANVQPCHKNPEAVSQFHIFFQNGMVTVTPGKGVWVSVPVGAALVAEGALVTEVVEVVVVEAEGALAEAEVEVEALEAVAEEVVEEEAEEEELSLIGGGFQPGGNRGRGRGGKRGNQSGKNVMVEPHRHEGVFICRGKEDALVTKNLVPGESVYGEKRVSISEGDDKIEYRAWNPFRSKLAAAILGGVDQIHIKPGAKVLYLGAASGTTVSHVSDIVGPVSVPVGAALVAEGALVTEVVEVVVVEAEGALAEAEVEVEALEAVAEEVVEEEAEEEELSLIGGGFQPGGNRGRGRGGKRGNQSGKNVMVEPHRHEGVFICRGKEDALVTKNLVPGESVYGEKRVSISEGDDKIEYRAWNPFRSKLAAAILGGVDQIHIKPGAKVLYLGAASGTTVSHVSDIVGPDGLVYAVEFSHRSGRDLINLAKKRTNIIPVIEDARHPHKYRMLIAMVDVIFADVAQPDQTRIVALNAHTFLRNGGHFVISIKANCIDSTASAEAVFASEVKKMQQENMKPQEQLTLEPYERDHAVVVGLSGGGSRGAGCEKAPPGRAPAPGLAPLRPSEPTMAVPPGHGPFSGFPGPQEHTQVLPDVRLLPRRLPLAFRDATSAPLRKLSVDLIKTYKHINEVYYAKKKRRAQQAPPQDSSTKKEKKVLNHGYDDDNHDYIVRSGERWLERYEIDSLIGKGSFGQVVKAYDHQTQELVAIKIIKNKKAFLNQAQIELRLLELMNQHDTEMKYYIVHLKRHFMFRNHLCLVFELLSYNLYDLLRNTHFRGVSLNLTRKLAQQLCTALLFLATPELSIIHCDLKPENILLCNPKRSAIKIVDFGSSCQLGQRIYQYIQSRFYRSPEVLLGTPYDLAIDMWSLGCILVEMHTGEPLFSGSNEVDQMSRIVEVLGIPPAPMLEQAPKARKYFERLPGGGWTLRRTKELRKEYQGPGTRRLQEVLGVQTGGPGGRRAGEPGHSPADYLRFQDLVLRMLEYEPAARISPLGALQHGFFRRTADEATNTGPAGSSASTSPAPLDTCPSSSTASSISSSGGSSGSSSDNRTYRYSNRYCGGPGPPITDCEMNSPQVPPSQPLRPWAGGDVPHKTHQAPTSASSLPGTGAQLPPQPRCLGRPPSPTSPPPPELMDVSLVGGPPDCSPPHPAPAPQHPAASALRTRMTGGRPPLPPPDDPATLGPRLGLRGVPQSTAASS</sequence>
<dbReference type="InterPro" id="IPR008271">
    <property type="entry name" value="Ser/Thr_kinase_AS"/>
</dbReference>
<feature type="compositionally biased region" description="Pro residues" evidence="30">
    <location>
        <begin position="3971"/>
        <end position="3981"/>
    </location>
</feature>
<feature type="compositionally biased region" description="Polar residues" evidence="30">
    <location>
        <begin position="3946"/>
        <end position="3955"/>
    </location>
</feature>
<evidence type="ECO:0000313" key="33">
    <source>
        <dbReference type="EMBL" id="MBZ3881425.1"/>
    </source>
</evidence>
<protein>
    <recommendedName>
        <fullName evidence="27">Mucin-2</fullName>
        <ecNumber evidence="5">2.7.12.1</ecNumber>
    </recommendedName>
</protein>
<dbReference type="Pfam" id="PF00069">
    <property type="entry name" value="Pkinase"/>
    <property type="match status" value="1"/>
</dbReference>
<evidence type="ECO:0000256" key="25">
    <source>
        <dbReference type="ARBA" id="ARBA00051680"/>
    </source>
</evidence>
<dbReference type="SMART" id="SM00215">
    <property type="entry name" value="VWC_out"/>
    <property type="match status" value="6"/>
</dbReference>
<evidence type="ECO:0000256" key="13">
    <source>
        <dbReference type="ARBA" id="ARBA00022737"/>
    </source>
</evidence>
<evidence type="ECO:0000256" key="28">
    <source>
        <dbReference type="PROSITE-ProRule" id="PRU10141"/>
    </source>
</evidence>
<dbReference type="FunFam" id="2.10.25.10:FF:000055">
    <property type="entry name" value="alpha-tectorin isoform X1"/>
    <property type="match status" value="4"/>
</dbReference>
<dbReference type="FunFam" id="2.10.25.10:FF:000674">
    <property type="entry name" value="Mucin-2"/>
    <property type="match status" value="1"/>
</dbReference>
<feature type="compositionally biased region" description="Pro residues" evidence="30">
    <location>
        <begin position="3993"/>
        <end position="4004"/>
    </location>
</feature>
<dbReference type="FunFam" id="1.10.510.10:FF:000117">
    <property type="entry name" value="dual specificity tyrosine-phosphorylation-regulated kinase 1A isoform X1"/>
    <property type="match status" value="1"/>
</dbReference>
<dbReference type="Gene3D" id="2.10.25.10">
    <property type="entry name" value="Laminin"/>
    <property type="match status" value="6"/>
</dbReference>
<feature type="domain" description="VWFD" evidence="32">
    <location>
        <begin position="2429"/>
        <end position="2603"/>
    </location>
</feature>
<dbReference type="EC" id="2.7.12.1" evidence="5"/>
<dbReference type="PROSITE" id="PS00108">
    <property type="entry name" value="PROTEIN_KINASE_ST"/>
    <property type="match status" value="1"/>
</dbReference>
<dbReference type="InterPro" id="IPR002919">
    <property type="entry name" value="TIL_dom"/>
</dbReference>
<dbReference type="HAMAP" id="MF_00351">
    <property type="entry name" value="RNA_methyltransf_FlpA"/>
    <property type="match status" value="1"/>
</dbReference>
<comment type="catalytic activity">
    <reaction evidence="24">
        <text>L-threonyl-[protein] + ATP = O-phospho-L-threonyl-[protein] + ADP + H(+)</text>
        <dbReference type="Rhea" id="RHEA:46608"/>
        <dbReference type="Rhea" id="RHEA-COMP:11060"/>
        <dbReference type="Rhea" id="RHEA-COMP:11605"/>
        <dbReference type="ChEBI" id="CHEBI:15378"/>
        <dbReference type="ChEBI" id="CHEBI:30013"/>
        <dbReference type="ChEBI" id="CHEBI:30616"/>
        <dbReference type="ChEBI" id="CHEBI:61977"/>
        <dbReference type="ChEBI" id="CHEBI:456216"/>
        <dbReference type="EC" id="2.7.12.1"/>
    </reaction>
</comment>
<feature type="non-terminal residue" evidence="33">
    <location>
        <position position="1"/>
    </location>
</feature>
<evidence type="ECO:0000259" key="32">
    <source>
        <dbReference type="PROSITE" id="PS51233"/>
    </source>
</evidence>
<feature type="domain" description="VWFD" evidence="32">
    <location>
        <begin position="842"/>
        <end position="1022"/>
    </location>
</feature>
<keyword evidence="9" id="KW-0489">Methyltransferase</keyword>
<evidence type="ECO:0000256" key="9">
    <source>
        <dbReference type="ARBA" id="ARBA00022603"/>
    </source>
</evidence>
<dbReference type="InterPro" id="IPR014853">
    <property type="entry name" value="VWF/SSPO/ZAN-like_Cys-rich_dom"/>
</dbReference>
<evidence type="ECO:0000256" key="3">
    <source>
        <dbReference type="ARBA" id="ARBA00008867"/>
    </source>
</evidence>
<dbReference type="SMART" id="SM00274">
    <property type="entry name" value="FOLN"/>
    <property type="match status" value="5"/>
</dbReference>
<evidence type="ECO:0000256" key="4">
    <source>
        <dbReference type="ARBA" id="ARBA00010632"/>
    </source>
</evidence>
<dbReference type="GO" id="GO:0003723">
    <property type="term" value="F:RNA binding"/>
    <property type="evidence" value="ECO:0007669"/>
    <property type="project" value="UniProtKB-KW"/>
</dbReference>
<dbReference type="PROSITE" id="PS50011">
    <property type="entry name" value="PROTEIN_KINASE_DOM"/>
    <property type="match status" value="1"/>
</dbReference>
<dbReference type="PROSITE" id="PS51233">
    <property type="entry name" value="VWFD"/>
    <property type="match status" value="6"/>
</dbReference>
<evidence type="ECO:0000313" key="34">
    <source>
        <dbReference type="Proteomes" id="UP001166674"/>
    </source>
</evidence>
<evidence type="ECO:0000256" key="19">
    <source>
        <dbReference type="ARBA" id="ARBA00023157"/>
    </source>
</evidence>
<keyword evidence="20" id="KW-0325">Glycoprotein</keyword>
<feature type="domain" description="VWFD" evidence="32">
    <location>
        <begin position="1231"/>
        <end position="1410"/>
    </location>
</feature>
<dbReference type="SMART" id="SM00220">
    <property type="entry name" value="S_TKc"/>
    <property type="match status" value="1"/>
</dbReference>
<evidence type="ECO:0000256" key="11">
    <source>
        <dbReference type="ARBA" id="ARBA00022691"/>
    </source>
</evidence>
<keyword evidence="12" id="KW-0732">Signal</keyword>
<feature type="domain" description="VWFD" evidence="32">
    <location>
        <begin position="1648"/>
        <end position="1831"/>
    </location>
</feature>
<feature type="region of interest" description="Disordered" evidence="30">
    <location>
        <begin position="3135"/>
        <end position="3160"/>
    </location>
</feature>
<feature type="compositionally biased region" description="Gly residues" evidence="30">
    <location>
        <begin position="3135"/>
        <end position="3145"/>
    </location>
</feature>
<evidence type="ECO:0000256" key="18">
    <source>
        <dbReference type="ARBA" id="ARBA00023008"/>
    </source>
</evidence>
<dbReference type="InterPro" id="IPR050780">
    <property type="entry name" value="Mucin_vWF_Thrombospondin_sf"/>
</dbReference>
<evidence type="ECO:0000256" key="5">
    <source>
        <dbReference type="ARBA" id="ARBA00013203"/>
    </source>
</evidence>
<dbReference type="Pfam" id="PF17517">
    <property type="entry name" value="IgGFc_binding"/>
    <property type="match status" value="1"/>
</dbReference>
<evidence type="ECO:0000256" key="23">
    <source>
        <dbReference type="ARBA" id="ARBA00049003"/>
    </source>
</evidence>
<keyword evidence="18" id="KW-0186">Copper</keyword>
<evidence type="ECO:0000256" key="14">
    <source>
        <dbReference type="ARBA" id="ARBA00022741"/>
    </source>
</evidence>
<keyword evidence="14 28" id="KW-0547">Nucleotide-binding</keyword>
<dbReference type="InterPro" id="IPR029063">
    <property type="entry name" value="SAM-dependent_MTases_sf"/>
</dbReference>
<dbReference type="Gene3D" id="3.40.50.150">
    <property type="entry name" value="Vaccinia Virus protein VP39"/>
    <property type="match status" value="2"/>
</dbReference>
<comment type="similarity">
    <text evidence="3">Belongs to the protein kinase superfamily. CMGC Ser/Thr protein kinase family. MNB/DYRK subfamily.</text>
</comment>
<dbReference type="PROSITE" id="PS00107">
    <property type="entry name" value="PROTEIN_KINASE_ATP"/>
    <property type="match status" value="1"/>
</dbReference>
<evidence type="ECO:0000256" key="12">
    <source>
        <dbReference type="ARBA" id="ARBA00022729"/>
    </source>
</evidence>
<comment type="caution">
    <text evidence="33">The sequence shown here is derived from an EMBL/GenBank/DDBJ whole genome shotgun (WGS) entry which is preliminary data.</text>
</comment>
<keyword evidence="34" id="KW-1185">Reference proteome</keyword>
<keyword evidence="17" id="KW-0694">RNA-binding</keyword>
<feature type="domain" description="VWFD" evidence="32">
    <location>
        <begin position="450"/>
        <end position="630"/>
    </location>
</feature>
<keyword evidence="6" id="KW-0964">Secreted</keyword>
<evidence type="ECO:0000256" key="22">
    <source>
        <dbReference type="ARBA" id="ARBA00023274"/>
    </source>
</evidence>
<feature type="compositionally biased region" description="Low complexity" evidence="30">
    <location>
        <begin position="3857"/>
        <end position="3897"/>
    </location>
</feature>
<keyword evidence="13" id="KW-0677">Repeat</keyword>
<dbReference type="Gene3D" id="1.10.510.10">
    <property type="entry name" value="Transferase(Phosphotransferase) domain 1"/>
    <property type="match status" value="1"/>
</dbReference>
<reference evidence="33" key="1">
    <citation type="submission" date="2020-03" db="EMBL/GenBank/DDBJ databases">
        <title>Studies in the Genomics of Life Span.</title>
        <authorList>
            <person name="Glass D."/>
        </authorList>
    </citation>
    <scope>NUCLEOTIDE SEQUENCE</scope>
    <source>
        <strain evidence="33">SUZIE</strain>
        <tissue evidence="33">Muscle</tissue>
    </source>
</reference>
<dbReference type="GO" id="GO:0004712">
    <property type="term" value="F:protein serine/threonine/tyrosine kinase activity"/>
    <property type="evidence" value="ECO:0007669"/>
    <property type="project" value="UniProtKB-EC"/>
</dbReference>
<dbReference type="SUPFAM" id="SSF53335">
    <property type="entry name" value="S-adenosyl-L-methionine-dependent methyltransferases"/>
    <property type="match status" value="2"/>
</dbReference>
<dbReference type="GO" id="GO:0006364">
    <property type="term" value="P:rRNA processing"/>
    <property type="evidence" value="ECO:0007669"/>
    <property type="project" value="UniProtKB-KW"/>
</dbReference>
<evidence type="ECO:0000256" key="30">
    <source>
        <dbReference type="SAM" id="MobiDB-lite"/>
    </source>
</evidence>
<dbReference type="GO" id="GO:0005524">
    <property type="term" value="F:ATP binding"/>
    <property type="evidence" value="ECO:0007669"/>
    <property type="project" value="UniProtKB-UniRule"/>
</dbReference>
<feature type="region of interest" description="Disordered" evidence="30">
    <location>
        <begin position="3486"/>
        <end position="3505"/>
    </location>
</feature>
<dbReference type="SUPFAM" id="SSF56112">
    <property type="entry name" value="Protein kinase-like (PK-like)"/>
    <property type="match status" value="1"/>
</dbReference>
<dbReference type="InterPro" id="IPR011009">
    <property type="entry name" value="Kinase-like_dom_sf"/>
</dbReference>
<dbReference type="InterPro" id="IPR025615">
    <property type="entry name" value="TILa_dom"/>
</dbReference>
<evidence type="ECO:0000256" key="2">
    <source>
        <dbReference type="ARBA" id="ARBA00004613"/>
    </source>
</evidence>
<evidence type="ECO:0000256" key="24">
    <source>
        <dbReference type="ARBA" id="ARBA00049308"/>
    </source>
</evidence>
<dbReference type="SMART" id="SM00216">
    <property type="entry name" value="VWD"/>
    <property type="match status" value="6"/>
</dbReference>
<evidence type="ECO:0000256" key="15">
    <source>
        <dbReference type="ARBA" id="ARBA00022777"/>
    </source>
</evidence>
<proteinExistence type="inferred from homology"/>
<keyword evidence="22" id="KW-0687">Ribonucleoprotein</keyword>
<feature type="compositionally biased region" description="Gly residues" evidence="30">
    <location>
        <begin position="2951"/>
        <end position="2961"/>
    </location>
</feature>
<evidence type="ECO:0000256" key="8">
    <source>
        <dbReference type="ARBA" id="ARBA00022552"/>
    </source>
</evidence>
<feature type="coiled-coil region" evidence="29">
    <location>
        <begin position="2914"/>
        <end position="2948"/>
    </location>
</feature>
<dbReference type="GO" id="GO:0032259">
    <property type="term" value="P:methylation"/>
    <property type="evidence" value="ECO:0007669"/>
    <property type="project" value="UniProtKB-KW"/>
</dbReference>
<dbReference type="InterPro" id="IPR044131">
    <property type="entry name" value="PKc_DYR1A/1B"/>
</dbReference>
<dbReference type="GO" id="GO:0004674">
    <property type="term" value="F:protein serine/threonine kinase activity"/>
    <property type="evidence" value="ECO:0007669"/>
    <property type="project" value="UniProtKB-KW"/>
</dbReference>
<dbReference type="PANTHER" id="PTHR11339">
    <property type="entry name" value="EXTRACELLULAR MATRIX GLYCOPROTEIN RELATED"/>
    <property type="match status" value="1"/>
</dbReference>
<feature type="region of interest" description="Disordered" evidence="30">
    <location>
        <begin position="3799"/>
        <end position="3818"/>
    </location>
</feature>
<dbReference type="PANTHER" id="PTHR11339:SF244">
    <property type="entry name" value="IGGFC-BINDING PROTEIN"/>
    <property type="match status" value="1"/>
</dbReference>
<dbReference type="InterPro" id="IPR001846">
    <property type="entry name" value="VWF_type-D"/>
</dbReference>
<dbReference type="GO" id="GO:0008168">
    <property type="term" value="F:methyltransferase activity"/>
    <property type="evidence" value="ECO:0007669"/>
    <property type="project" value="UniProtKB-KW"/>
</dbReference>
<feature type="domain" description="VWFD" evidence="32">
    <location>
        <begin position="2047"/>
        <end position="2226"/>
    </location>
</feature>
<evidence type="ECO:0000256" key="17">
    <source>
        <dbReference type="ARBA" id="ARBA00022884"/>
    </source>
</evidence>
<evidence type="ECO:0000256" key="7">
    <source>
        <dbReference type="ARBA" id="ARBA00022527"/>
    </source>
</evidence>
<dbReference type="FunFam" id="3.40.50.150:FF:000001">
    <property type="entry name" value="Fibrillarin like 1"/>
    <property type="match status" value="1"/>
</dbReference>
<dbReference type="Proteomes" id="UP001166674">
    <property type="component" value="Unassembled WGS sequence"/>
</dbReference>
<evidence type="ECO:0000256" key="26">
    <source>
        <dbReference type="ARBA" id="ARBA00064609"/>
    </source>
</evidence>
<dbReference type="SUPFAM" id="SSF57567">
    <property type="entry name" value="Serine protease inhibitors"/>
    <property type="match status" value="6"/>
</dbReference>
<accession>A0AA41N0G5</accession>
<evidence type="ECO:0000256" key="10">
    <source>
        <dbReference type="ARBA" id="ARBA00022679"/>
    </source>
</evidence>
<dbReference type="InterPro" id="IPR020813">
    <property type="entry name" value="Fibrillarin_CS"/>
</dbReference>
<evidence type="ECO:0000259" key="31">
    <source>
        <dbReference type="PROSITE" id="PS50011"/>
    </source>
</evidence>
<keyword evidence="8" id="KW-0698">rRNA processing</keyword>
<keyword evidence="10" id="KW-0808">Transferase</keyword>
<dbReference type="GO" id="GO:1990904">
    <property type="term" value="C:ribonucleoprotein complex"/>
    <property type="evidence" value="ECO:0007669"/>
    <property type="project" value="UniProtKB-KW"/>
</dbReference>
<dbReference type="FunFam" id="2.10.25.10:FF:000153">
    <property type="entry name" value="MUC5B isoform 1"/>
    <property type="match status" value="1"/>
</dbReference>
<evidence type="ECO:0000256" key="29">
    <source>
        <dbReference type="SAM" id="Coils"/>
    </source>
</evidence>
<dbReference type="InterPro" id="IPR035234">
    <property type="entry name" value="IgGFc-bd_N"/>
</dbReference>
<dbReference type="EMBL" id="JAATJV010376677">
    <property type="protein sequence ID" value="MBZ3881425.1"/>
    <property type="molecule type" value="Genomic_DNA"/>
</dbReference>
<comment type="catalytic activity">
    <reaction evidence="23">
        <text>L-seryl-[protein] + ATP = O-phospho-L-seryl-[protein] + ADP + H(+)</text>
        <dbReference type="Rhea" id="RHEA:17989"/>
        <dbReference type="Rhea" id="RHEA-COMP:9863"/>
        <dbReference type="Rhea" id="RHEA-COMP:11604"/>
        <dbReference type="ChEBI" id="CHEBI:15378"/>
        <dbReference type="ChEBI" id="CHEBI:29999"/>
        <dbReference type="ChEBI" id="CHEBI:30616"/>
        <dbReference type="ChEBI" id="CHEBI:83421"/>
        <dbReference type="ChEBI" id="CHEBI:456216"/>
        <dbReference type="EC" id="2.7.12.1"/>
    </reaction>
</comment>
<comment type="subunit">
    <text evidence="26">Homomultimer; disulfide-linked. The N- and C-terminus mediate their assembly into higher order structures to form filaments. The CTCK domains of two polypeptides associate in the endoplasmic reticulum to generate intermolecularly disulfide-bonded dimers. These dimers progress to the Golgi apparatus, which is a more acidic environment than the endoplasmic reticulum. Under acidic conditions, the N-termini form non-covalent intermolecular interactions that juxtapose assemblies of the third VWD domain (VWD3) from different CTCK-linked dimers. The VWD3 assemblies then become disulfide bonded to one another to produce long, disulfide-linked polymers that remain highly compact until secretion. Interacts with FCGBP. Interacts with AGR2; disulfide-linked.</text>
</comment>
<dbReference type="InterPro" id="IPR003645">
    <property type="entry name" value="Fol_N"/>
</dbReference>
<dbReference type="SMART" id="SM00832">
    <property type="entry name" value="C8"/>
    <property type="match status" value="6"/>
</dbReference>
<keyword evidence="7" id="KW-0723">Serine/threonine-protein kinase</keyword>
<keyword evidence="15" id="KW-0418">Kinase</keyword>
<comment type="catalytic activity">
    <reaction evidence="25">
        <text>L-tyrosyl-[protein] + ATP = O-phospho-L-tyrosyl-[protein] + ADP + H(+)</text>
        <dbReference type="Rhea" id="RHEA:10596"/>
        <dbReference type="Rhea" id="RHEA-COMP:10136"/>
        <dbReference type="Rhea" id="RHEA-COMP:20101"/>
        <dbReference type="ChEBI" id="CHEBI:15378"/>
        <dbReference type="ChEBI" id="CHEBI:30616"/>
        <dbReference type="ChEBI" id="CHEBI:46858"/>
        <dbReference type="ChEBI" id="CHEBI:61978"/>
        <dbReference type="ChEBI" id="CHEBI:456216"/>
        <dbReference type="EC" id="2.7.12.1"/>
    </reaction>
</comment>
<gene>
    <name evidence="33" type="ORF">SUZIE_162875</name>
</gene>
<organism evidence="33 34">
    <name type="scientific">Sciurus carolinensis</name>
    <name type="common">Eastern gray squirrel</name>
    <dbReference type="NCBI Taxonomy" id="30640"/>
    <lineage>
        <taxon>Eukaryota</taxon>
        <taxon>Metazoa</taxon>
        <taxon>Chordata</taxon>
        <taxon>Craniata</taxon>
        <taxon>Vertebrata</taxon>
        <taxon>Euteleostomi</taxon>
        <taxon>Mammalia</taxon>
        <taxon>Eutheria</taxon>
        <taxon>Euarchontoglires</taxon>
        <taxon>Glires</taxon>
        <taxon>Rodentia</taxon>
        <taxon>Sciuromorpha</taxon>
        <taxon>Sciuridae</taxon>
        <taxon>Sciurinae</taxon>
        <taxon>Sciurini</taxon>
        <taxon>Sciurus</taxon>
    </lineage>
</organism>
<dbReference type="PROSITE" id="PS00566">
    <property type="entry name" value="FIBRILLARIN"/>
    <property type="match status" value="1"/>
</dbReference>
<dbReference type="GO" id="GO:0005615">
    <property type="term" value="C:extracellular space"/>
    <property type="evidence" value="ECO:0007669"/>
    <property type="project" value="TreeGrafter"/>
</dbReference>
<keyword evidence="19" id="KW-1015">Disulfide bond</keyword>
<dbReference type="InterPro" id="IPR001007">
    <property type="entry name" value="VWF_dom"/>
</dbReference>
<dbReference type="GO" id="GO:0031012">
    <property type="term" value="C:extracellular matrix"/>
    <property type="evidence" value="ECO:0007669"/>
    <property type="project" value="TreeGrafter"/>
</dbReference>
<dbReference type="FunFam" id="3.30.200.20:FF:000056">
    <property type="entry name" value="Fibrillarin like 1"/>
    <property type="match status" value="2"/>
</dbReference>
<keyword evidence="21" id="KW-0539">Nucleus</keyword>
<feature type="domain" description="Protein kinase" evidence="31">
    <location>
        <begin position="3530"/>
        <end position="3850"/>
    </location>
</feature>
<dbReference type="InterPro" id="IPR017441">
    <property type="entry name" value="Protein_kinase_ATP_BS"/>
</dbReference>
<dbReference type="GO" id="GO:0005730">
    <property type="term" value="C:nucleolus"/>
    <property type="evidence" value="ECO:0007669"/>
    <property type="project" value="UniProtKB-SubCell"/>
</dbReference>
<keyword evidence="29" id="KW-0175">Coiled coil</keyword>
<dbReference type="SMART" id="SM01206">
    <property type="entry name" value="Fibrillarin"/>
    <property type="match status" value="2"/>
</dbReference>
<dbReference type="CDD" id="cd14226">
    <property type="entry name" value="PKc_DYRK1"/>
    <property type="match status" value="1"/>
</dbReference>
<dbReference type="PRINTS" id="PR00052">
    <property type="entry name" value="FIBRILLARIN"/>
</dbReference>
<evidence type="ECO:0000256" key="21">
    <source>
        <dbReference type="ARBA" id="ARBA00023242"/>
    </source>
</evidence>
<dbReference type="Gene3D" id="3.30.200.20">
    <property type="entry name" value="Phosphorylase Kinase, domain 1"/>
    <property type="match status" value="3"/>
</dbReference>
<dbReference type="FunFam" id="3.30.200.20:FF:000087">
    <property type="entry name" value="Dual specificity tyrosine-phosphorylation-regulated kinase 1A"/>
    <property type="match status" value="1"/>
</dbReference>
<dbReference type="Pfam" id="PF08742">
    <property type="entry name" value="C8"/>
    <property type="match status" value="6"/>
</dbReference>
<dbReference type="Pfam" id="PF00094">
    <property type="entry name" value="VWD"/>
    <property type="match status" value="6"/>
</dbReference>
<dbReference type="Pfam" id="PF01826">
    <property type="entry name" value="TIL"/>
    <property type="match status" value="6"/>
</dbReference>
<dbReference type="InterPro" id="IPR000692">
    <property type="entry name" value="Fibrillarin"/>
</dbReference>
<name>A0AA41N0G5_SCICA</name>
<keyword evidence="11" id="KW-0949">S-adenosyl-L-methionine</keyword>
<comment type="subcellular location">
    <subcellularLocation>
        <location evidence="1">Nucleus</location>
        <location evidence="1">Nucleolus</location>
    </subcellularLocation>
    <subcellularLocation>
        <location evidence="2">Secreted</location>
    </subcellularLocation>
</comment>
<dbReference type="GO" id="GO:0070701">
    <property type="term" value="C:mucus layer"/>
    <property type="evidence" value="ECO:0007669"/>
    <property type="project" value="UniProtKB-ARBA"/>
</dbReference>
<comment type="similarity">
    <text evidence="4">Belongs to the methyltransferase superfamily. Fibrillarin family.</text>
</comment>
<dbReference type="InterPro" id="IPR000719">
    <property type="entry name" value="Prot_kinase_dom"/>
</dbReference>
<feature type="binding site" evidence="28">
    <location>
        <position position="3559"/>
    </location>
    <ligand>
        <name>ATP</name>
        <dbReference type="ChEBI" id="CHEBI:30616"/>
    </ligand>
</feature>
<evidence type="ECO:0000256" key="20">
    <source>
        <dbReference type="ARBA" id="ARBA00023180"/>
    </source>
</evidence>
<feature type="region of interest" description="Disordered" evidence="30">
    <location>
        <begin position="3855"/>
        <end position="4048"/>
    </location>
</feature>
<dbReference type="Pfam" id="PF01269">
    <property type="entry name" value="Fibrillarin"/>
    <property type="match status" value="2"/>
</dbReference>
<keyword evidence="16 28" id="KW-0067">ATP-binding</keyword>
<evidence type="ECO:0000256" key="6">
    <source>
        <dbReference type="ARBA" id="ARBA00022525"/>
    </source>
</evidence>
<feature type="coiled-coil region" evidence="29">
    <location>
        <begin position="3098"/>
        <end position="3132"/>
    </location>
</feature>
<dbReference type="InterPro" id="IPR036084">
    <property type="entry name" value="Ser_inhib-like_sf"/>
</dbReference>
<evidence type="ECO:0000256" key="1">
    <source>
        <dbReference type="ARBA" id="ARBA00004604"/>
    </source>
</evidence>
<evidence type="ECO:0000256" key="27">
    <source>
        <dbReference type="ARBA" id="ARBA00067534"/>
    </source>
</evidence>
<feature type="region of interest" description="Disordered" evidence="30">
    <location>
        <begin position="2951"/>
        <end position="2976"/>
    </location>
</feature>
<evidence type="ECO:0000256" key="16">
    <source>
        <dbReference type="ARBA" id="ARBA00022840"/>
    </source>
</evidence>